<feature type="domain" description="Peptidase S26" evidence="8">
    <location>
        <begin position="47"/>
        <end position="202"/>
    </location>
</feature>
<protein>
    <recommendedName>
        <fullName evidence="4 7">Signal peptidase I</fullName>
        <ecNumber evidence="4 7">3.4.21.89</ecNumber>
    </recommendedName>
</protein>
<dbReference type="PANTHER" id="PTHR43390:SF1">
    <property type="entry name" value="CHLOROPLAST PROCESSING PEPTIDASE"/>
    <property type="match status" value="1"/>
</dbReference>
<comment type="similarity">
    <text evidence="3 7">Belongs to the peptidase S26 family.</text>
</comment>
<evidence type="ECO:0000256" key="3">
    <source>
        <dbReference type="ARBA" id="ARBA00009370"/>
    </source>
</evidence>
<dbReference type="Pfam" id="PF10502">
    <property type="entry name" value="Peptidase_S26"/>
    <property type="match status" value="1"/>
</dbReference>
<dbReference type="GO" id="GO:0004252">
    <property type="term" value="F:serine-type endopeptidase activity"/>
    <property type="evidence" value="ECO:0007669"/>
    <property type="project" value="InterPro"/>
</dbReference>
<evidence type="ECO:0000256" key="5">
    <source>
        <dbReference type="ARBA" id="ARBA00022801"/>
    </source>
</evidence>
<dbReference type="PATRIC" id="fig|476652.3.peg.104"/>
<dbReference type="InterPro" id="IPR036286">
    <property type="entry name" value="LexA/Signal_pep-like_sf"/>
</dbReference>
<dbReference type="EC" id="3.4.21.89" evidence="4 7"/>
<dbReference type="NCBIfam" id="TIGR02227">
    <property type="entry name" value="sigpep_I_bact"/>
    <property type="match status" value="1"/>
</dbReference>
<dbReference type="EMBL" id="LDZY01000001">
    <property type="protein sequence ID" value="KLU67703.1"/>
    <property type="molecule type" value="Genomic_DNA"/>
</dbReference>
<evidence type="ECO:0000256" key="2">
    <source>
        <dbReference type="ARBA" id="ARBA00004401"/>
    </source>
</evidence>
<dbReference type="InterPro" id="IPR019533">
    <property type="entry name" value="Peptidase_S26"/>
</dbReference>
<evidence type="ECO:0000256" key="6">
    <source>
        <dbReference type="PIRSR" id="PIRSR600223-1"/>
    </source>
</evidence>
<keyword evidence="7" id="KW-1133">Transmembrane helix</keyword>
<keyword evidence="5 7" id="KW-0378">Hydrolase</keyword>
<dbReference type="GO" id="GO:0006465">
    <property type="term" value="P:signal peptide processing"/>
    <property type="evidence" value="ECO:0007669"/>
    <property type="project" value="InterPro"/>
</dbReference>
<dbReference type="CDD" id="cd06530">
    <property type="entry name" value="S26_SPase_I"/>
    <property type="match status" value="1"/>
</dbReference>
<proteinExistence type="inferred from homology"/>
<gene>
    <name evidence="9" type="primary">sipS_1</name>
    <name evidence="9" type="ORF">DEAC_c01070</name>
</gene>
<keyword evidence="10" id="KW-1185">Reference proteome</keyword>
<dbReference type="InterPro" id="IPR000223">
    <property type="entry name" value="Pept_S26A_signal_pept_1"/>
</dbReference>
<comment type="catalytic activity">
    <reaction evidence="1 7">
        <text>Cleavage of hydrophobic, N-terminal signal or leader sequences from secreted and periplasmic proteins.</text>
        <dbReference type="EC" id="3.4.21.89"/>
    </reaction>
</comment>
<evidence type="ECO:0000313" key="9">
    <source>
        <dbReference type="EMBL" id="KLU67703.1"/>
    </source>
</evidence>
<keyword evidence="7" id="KW-0472">Membrane</keyword>
<evidence type="ECO:0000259" key="8">
    <source>
        <dbReference type="Pfam" id="PF10502"/>
    </source>
</evidence>
<dbReference type="PRINTS" id="PR00727">
    <property type="entry name" value="LEADERPTASE"/>
</dbReference>
<dbReference type="InterPro" id="IPR019757">
    <property type="entry name" value="Pept_S26A_signal_pept_1_Lys-AS"/>
</dbReference>
<dbReference type="PROSITE" id="PS00761">
    <property type="entry name" value="SPASE_I_3"/>
    <property type="match status" value="1"/>
</dbReference>
<dbReference type="AlphaFoldDB" id="A0A0J1FXF6"/>
<dbReference type="InterPro" id="IPR019758">
    <property type="entry name" value="Pept_S26A_signal_pept_1_CS"/>
</dbReference>
<dbReference type="GO" id="GO:0005886">
    <property type="term" value="C:plasma membrane"/>
    <property type="evidence" value="ECO:0007669"/>
    <property type="project" value="UniProtKB-SubCell"/>
</dbReference>
<evidence type="ECO:0000256" key="4">
    <source>
        <dbReference type="ARBA" id="ARBA00013208"/>
    </source>
</evidence>
<feature type="active site" evidence="6">
    <location>
        <position position="122"/>
    </location>
</feature>
<keyword evidence="7" id="KW-0645">Protease</keyword>
<keyword evidence="7" id="KW-0812">Transmembrane</keyword>
<dbReference type="Gene3D" id="2.10.109.10">
    <property type="entry name" value="Umud Fragment, subunit A"/>
    <property type="match status" value="1"/>
</dbReference>
<name>A0A0J1FXF6_9FIRM</name>
<sequence>MAARTLSLSIDLDIWNFDHPVILLNTEKGWIMEELESKKSTTRFFVELLEIVLIAFALSWVLRTYVVEARKIPTGSMLPTIQLQDRVIVDKFFFKEFGHLTRGDIVVFKPPASAHATEDFIKRIIGLPGDKIEIRNHTTYVNDKPLYEPYILEKSKNDFGPVVVPKDSVFVMGDNRNNSDDSRVWGFLPIKNITGRTLFRYWPLDHFGALAR</sequence>
<comment type="caution">
    <text evidence="9">The sequence shown here is derived from an EMBL/GenBank/DDBJ whole genome shotgun (WGS) entry which is preliminary data.</text>
</comment>
<evidence type="ECO:0000256" key="1">
    <source>
        <dbReference type="ARBA" id="ARBA00000677"/>
    </source>
</evidence>
<dbReference type="PROSITE" id="PS00760">
    <property type="entry name" value="SPASE_I_2"/>
    <property type="match status" value="1"/>
</dbReference>
<accession>A0A0J1FXF6</accession>
<feature type="active site" evidence="6">
    <location>
        <position position="76"/>
    </location>
</feature>
<dbReference type="PANTHER" id="PTHR43390">
    <property type="entry name" value="SIGNAL PEPTIDASE I"/>
    <property type="match status" value="1"/>
</dbReference>
<dbReference type="Proteomes" id="UP000036356">
    <property type="component" value="Unassembled WGS sequence"/>
</dbReference>
<dbReference type="GO" id="GO:0009003">
    <property type="term" value="F:signal peptidase activity"/>
    <property type="evidence" value="ECO:0007669"/>
    <property type="project" value="UniProtKB-EC"/>
</dbReference>
<evidence type="ECO:0000313" key="10">
    <source>
        <dbReference type="Proteomes" id="UP000036356"/>
    </source>
</evidence>
<reference evidence="9 10" key="1">
    <citation type="submission" date="2015-06" db="EMBL/GenBank/DDBJ databases">
        <title>Draft genome of the moderately acidophilic sulfate reducer Candidatus Desulfosporosinus acididurans strain M1.</title>
        <authorList>
            <person name="Poehlein A."/>
            <person name="Petzsch P."/>
            <person name="Johnson B.D."/>
            <person name="Schloemann M."/>
            <person name="Daniel R."/>
            <person name="Muehling M."/>
        </authorList>
    </citation>
    <scope>NUCLEOTIDE SEQUENCE [LARGE SCALE GENOMIC DNA]</scope>
    <source>
        <strain evidence="9 10">M1</strain>
    </source>
</reference>
<feature type="transmembrane region" description="Helical" evidence="7">
    <location>
        <begin position="44"/>
        <end position="62"/>
    </location>
</feature>
<dbReference type="SUPFAM" id="SSF51306">
    <property type="entry name" value="LexA/Signal peptidase"/>
    <property type="match status" value="1"/>
</dbReference>
<comment type="subcellular location">
    <subcellularLocation>
        <location evidence="2">Cell membrane</location>
        <topology evidence="2">Single-pass type II membrane protein</topology>
    </subcellularLocation>
    <subcellularLocation>
        <location evidence="7">Membrane</location>
        <topology evidence="7">Single-pass type II membrane protein</topology>
    </subcellularLocation>
</comment>
<organism evidence="9 10">
    <name type="scientific">Desulfosporosinus acididurans</name>
    <dbReference type="NCBI Taxonomy" id="476652"/>
    <lineage>
        <taxon>Bacteria</taxon>
        <taxon>Bacillati</taxon>
        <taxon>Bacillota</taxon>
        <taxon>Clostridia</taxon>
        <taxon>Eubacteriales</taxon>
        <taxon>Desulfitobacteriaceae</taxon>
        <taxon>Desulfosporosinus</taxon>
    </lineage>
</organism>
<dbReference type="STRING" id="476652.DEAC_c01070"/>
<evidence type="ECO:0000256" key="7">
    <source>
        <dbReference type="RuleBase" id="RU362042"/>
    </source>
</evidence>